<dbReference type="Proteomes" id="UP000021816">
    <property type="component" value="Unassembled WGS sequence"/>
</dbReference>
<dbReference type="STRING" id="1454003.AW10_02620"/>
<comment type="catalytic activity">
    <reaction evidence="15 18">
        <text>4 Fe(II)-[cytochrome c] + O2 + 8 H(+)(in) = 4 Fe(III)-[cytochrome c] + 2 H2O + 4 H(+)(out)</text>
        <dbReference type="Rhea" id="RHEA:11436"/>
        <dbReference type="Rhea" id="RHEA-COMP:10350"/>
        <dbReference type="Rhea" id="RHEA-COMP:14399"/>
        <dbReference type="ChEBI" id="CHEBI:15377"/>
        <dbReference type="ChEBI" id="CHEBI:15378"/>
        <dbReference type="ChEBI" id="CHEBI:15379"/>
        <dbReference type="ChEBI" id="CHEBI:29033"/>
        <dbReference type="ChEBI" id="CHEBI:29034"/>
        <dbReference type="EC" id="7.1.1.9"/>
    </reaction>
</comment>
<dbReference type="InterPro" id="IPR009056">
    <property type="entry name" value="Cyt_c-like_dom"/>
</dbReference>
<reference evidence="24 25" key="1">
    <citation type="submission" date="2014-02" db="EMBL/GenBank/DDBJ databases">
        <title>Expanding our view of genomic diversity in Candidatus Accumulibacter clades.</title>
        <authorList>
            <person name="Skennerton C.T."/>
            <person name="Barr J.J."/>
            <person name="Slater F.R."/>
            <person name="Bond P.L."/>
            <person name="Tyson G.W."/>
        </authorList>
    </citation>
    <scope>NUCLEOTIDE SEQUENCE [LARGE SCALE GENOMIC DNA]</scope>
    <source>
        <strain evidence="25">BA-92</strain>
    </source>
</reference>
<dbReference type="PROSITE" id="PS50857">
    <property type="entry name" value="COX2_CUA"/>
    <property type="match status" value="1"/>
</dbReference>
<dbReference type="PANTHER" id="PTHR22888">
    <property type="entry name" value="CYTOCHROME C OXIDASE, SUBUNIT II"/>
    <property type="match status" value="1"/>
</dbReference>
<evidence type="ECO:0000256" key="10">
    <source>
        <dbReference type="ARBA" id="ARBA00022989"/>
    </source>
</evidence>
<keyword evidence="4 16" id="KW-0349">Heme</keyword>
<dbReference type="PRINTS" id="PR01166">
    <property type="entry name" value="CYCOXIDASEII"/>
</dbReference>
<gene>
    <name evidence="24" type="primary">ctaC</name>
    <name evidence="24" type="ORF">AW10_02620</name>
</gene>
<dbReference type="SUPFAM" id="SSF49503">
    <property type="entry name" value="Cupredoxins"/>
    <property type="match status" value="1"/>
</dbReference>
<protein>
    <recommendedName>
        <fullName evidence="18">Cytochrome c oxidase subunit 2</fullName>
        <ecNumber evidence="18">7.1.1.9</ecNumber>
    </recommendedName>
</protein>
<evidence type="ECO:0000256" key="8">
    <source>
        <dbReference type="ARBA" id="ARBA00022967"/>
    </source>
</evidence>
<evidence type="ECO:0000256" key="1">
    <source>
        <dbReference type="ARBA" id="ARBA00004141"/>
    </source>
</evidence>
<evidence type="ECO:0000256" key="7">
    <source>
        <dbReference type="ARBA" id="ARBA00022723"/>
    </source>
</evidence>
<evidence type="ECO:0000256" key="11">
    <source>
        <dbReference type="ARBA" id="ARBA00023004"/>
    </source>
</evidence>
<sequence length="435" mass="47454">MLTFAVGKKLERSPLGFFLVRFRERQGLAPMFCHTAGGEAGGEREKMARNSNSKGGSNRLRRGSTGLFIAGLLGLFSSVANAAWELNLQEPATAVARRVYELHTLLLWVIVVIFVGVFAVVAYSLVYHRKSKGHKAAGFHDNTTVELAWTIVPALILVAIAFPATSALVDMRDTSEPDLTVKVTGYQWKWGYEYLTGDAAGVKYMSVLSTPREQIENKAPKGEHYLLEVDRPLVVPVGKKVRILTTANDVIHNWSVPAFAVKTDAVPGFLRDTWFRAEKEGTYRGQCSELCGKDHGFMPVVVEVVSEERYAAWVGEQKQQLAAVAEDPNKVWTLDEQHALGEKVYTTNCAACHQANGEGLPPAFPALDGSAVAKGPQAAHIEMVLKGKTGTAMAAFAEQLSDTDIAAVVAYERNAWSNKLGEVIQPAEVKALRGK</sequence>
<dbReference type="GO" id="GO:0020037">
    <property type="term" value="F:heme binding"/>
    <property type="evidence" value="ECO:0007669"/>
    <property type="project" value="InterPro"/>
</dbReference>
<keyword evidence="10 20" id="KW-1133">Transmembrane helix</keyword>
<organism evidence="24 25">
    <name type="scientific">Candidatus Accumulibacter appositus</name>
    <dbReference type="NCBI Taxonomy" id="1454003"/>
    <lineage>
        <taxon>Bacteria</taxon>
        <taxon>Pseudomonadati</taxon>
        <taxon>Pseudomonadota</taxon>
        <taxon>Betaproteobacteria</taxon>
        <taxon>Candidatus Accumulibacter</taxon>
    </lineage>
</organism>
<dbReference type="EMBL" id="JEMX01000061">
    <property type="protein sequence ID" value="EXI78978.1"/>
    <property type="molecule type" value="Genomic_DNA"/>
</dbReference>
<dbReference type="Gene3D" id="2.60.40.420">
    <property type="entry name" value="Cupredoxins - blue copper proteins"/>
    <property type="match status" value="1"/>
</dbReference>
<dbReference type="GO" id="GO:0005886">
    <property type="term" value="C:plasma membrane"/>
    <property type="evidence" value="ECO:0007669"/>
    <property type="project" value="UniProtKB-SubCell"/>
</dbReference>
<comment type="cofactor">
    <cofactor evidence="18">
        <name>Cu cation</name>
        <dbReference type="ChEBI" id="CHEBI:23378"/>
    </cofactor>
    <text evidence="18">Binds a copper A center.</text>
</comment>
<evidence type="ECO:0000256" key="5">
    <source>
        <dbReference type="ARBA" id="ARBA00022660"/>
    </source>
</evidence>
<evidence type="ECO:0000256" key="6">
    <source>
        <dbReference type="ARBA" id="ARBA00022692"/>
    </source>
</evidence>
<dbReference type="InterPro" id="IPR036909">
    <property type="entry name" value="Cyt_c-like_dom_sf"/>
</dbReference>
<evidence type="ECO:0000259" key="22">
    <source>
        <dbReference type="PROSITE" id="PS50999"/>
    </source>
</evidence>
<comment type="function">
    <text evidence="14 18">Subunits I and II form the functional core of the enzyme complex. Electrons originating in cytochrome c are transferred via heme a and Cu(A) to the binuclear center formed by heme a3 and Cu(B).</text>
</comment>
<evidence type="ECO:0000256" key="19">
    <source>
        <dbReference type="SAM" id="MobiDB-lite"/>
    </source>
</evidence>
<dbReference type="Pfam" id="PF02790">
    <property type="entry name" value="COX2_TM"/>
    <property type="match status" value="1"/>
</dbReference>
<keyword evidence="13 20" id="KW-0472">Membrane</keyword>
<keyword evidence="9 17" id="KW-0249">Electron transport</keyword>
<dbReference type="PROSITE" id="PS00078">
    <property type="entry name" value="COX2"/>
    <property type="match status" value="1"/>
</dbReference>
<feature type="domain" description="Cytochrome oxidase subunit II copper A binding" evidence="21">
    <location>
        <begin position="176"/>
        <end position="316"/>
    </location>
</feature>
<feature type="domain" description="Cytochrome c" evidence="23">
    <location>
        <begin position="336"/>
        <end position="416"/>
    </location>
</feature>
<evidence type="ECO:0000256" key="14">
    <source>
        <dbReference type="ARBA" id="ARBA00024688"/>
    </source>
</evidence>
<evidence type="ECO:0000256" key="15">
    <source>
        <dbReference type="ARBA" id="ARBA00047816"/>
    </source>
</evidence>
<evidence type="ECO:0000256" key="2">
    <source>
        <dbReference type="ARBA" id="ARBA00007866"/>
    </source>
</evidence>
<dbReference type="NCBIfam" id="TIGR02866">
    <property type="entry name" value="CoxB"/>
    <property type="match status" value="1"/>
</dbReference>
<feature type="transmembrane region" description="Helical" evidence="20">
    <location>
        <begin position="104"/>
        <end position="126"/>
    </location>
</feature>
<dbReference type="Gene3D" id="1.10.287.90">
    <property type="match status" value="1"/>
</dbReference>
<dbReference type="InterPro" id="IPR036257">
    <property type="entry name" value="Cyt_c_oxidase_su2_TM_sf"/>
</dbReference>
<evidence type="ECO:0000256" key="13">
    <source>
        <dbReference type="ARBA" id="ARBA00023136"/>
    </source>
</evidence>
<dbReference type="PROSITE" id="PS50999">
    <property type="entry name" value="COX2_TM"/>
    <property type="match status" value="1"/>
</dbReference>
<dbReference type="InterPro" id="IPR011759">
    <property type="entry name" value="Cyt_c_oxidase_su2_TM_dom"/>
</dbReference>
<feature type="transmembrane region" description="Helical" evidence="20">
    <location>
        <begin position="66"/>
        <end position="84"/>
    </location>
</feature>
<evidence type="ECO:0000256" key="4">
    <source>
        <dbReference type="ARBA" id="ARBA00022617"/>
    </source>
</evidence>
<comment type="caution">
    <text evidence="24">The sequence shown here is derived from an EMBL/GenBank/DDBJ whole genome shotgun (WGS) entry which is preliminary data.</text>
</comment>
<dbReference type="GO" id="GO:0005507">
    <property type="term" value="F:copper ion binding"/>
    <property type="evidence" value="ECO:0007669"/>
    <property type="project" value="InterPro"/>
</dbReference>
<evidence type="ECO:0000313" key="24">
    <source>
        <dbReference type="EMBL" id="EXI78978.1"/>
    </source>
</evidence>
<evidence type="ECO:0000313" key="25">
    <source>
        <dbReference type="Proteomes" id="UP000021816"/>
    </source>
</evidence>
<dbReference type="InterPro" id="IPR008972">
    <property type="entry name" value="Cupredoxin"/>
</dbReference>
<comment type="similarity">
    <text evidence="2 17">Belongs to the cytochrome c oxidase subunit 2 family.</text>
</comment>
<keyword evidence="5 17" id="KW-0679">Respiratory chain</keyword>
<dbReference type="GO" id="GO:0016491">
    <property type="term" value="F:oxidoreductase activity"/>
    <property type="evidence" value="ECO:0007669"/>
    <property type="project" value="UniProtKB-KW"/>
</dbReference>
<dbReference type="GO" id="GO:0042773">
    <property type="term" value="P:ATP synthesis coupled electron transport"/>
    <property type="evidence" value="ECO:0007669"/>
    <property type="project" value="TreeGrafter"/>
</dbReference>
<comment type="subcellular location">
    <subcellularLocation>
        <location evidence="17">Cell membrane</location>
        <topology evidence="17">Multi-pass membrane protein</topology>
    </subcellularLocation>
    <subcellularLocation>
        <location evidence="1">Membrane</location>
        <topology evidence="1">Multi-pass membrane protein</topology>
    </subcellularLocation>
</comment>
<evidence type="ECO:0000256" key="17">
    <source>
        <dbReference type="RuleBase" id="RU000456"/>
    </source>
</evidence>
<dbReference type="SUPFAM" id="SSF81464">
    <property type="entry name" value="Cytochrome c oxidase subunit II-like, transmembrane region"/>
    <property type="match status" value="1"/>
</dbReference>
<keyword evidence="12 18" id="KW-0186">Copper</keyword>
<dbReference type="PATRIC" id="fig|1454003.3.peg.2671"/>
<dbReference type="AlphaFoldDB" id="A0A011N8T7"/>
<dbReference type="SUPFAM" id="SSF46626">
    <property type="entry name" value="Cytochrome c"/>
    <property type="match status" value="1"/>
</dbReference>
<accession>A0A011N8T7</accession>
<evidence type="ECO:0000256" key="16">
    <source>
        <dbReference type="PROSITE-ProRule" id="PRU00433"/>
    </source>
</evidence>
<evidence type="ECO:0000256" key="18">
    <source>
        <dbReference type="RuleBase" id="RU004024"/>
    </source>
</evidence>
<dbReference type="PANTHER" id="PTHR22888:SF9">
    <property type="entry name" value="CYTOCHROME C OXIDASE SUBUNIT 2"/>
    <property type="match status" value="1"/>
</dbReference>
<dbReference type="EC" id="7.1.1.9" evidence="18"/>
<evidence type="ECO:0000256" key="9">
    <source>
        <dbReference type="ARBA" id="ARBA00022982"/>
    </source>
</evidence>
<keyword evidence="24" id="KW-0560">Oxidoreductase</keyword>
<dbReference type="InterPro" id="IPR001505">
    <property type="entry name" value="Copper_CuA"/>
</dbReference>
<name>A0A011N8T7_9PROT</name>
<feature type="domain" description="Cytochrome oxidase subunit II transmembrane region profile" evidence="22">
    <location>
        <begin position="80"/>
        <end position="175"/>
    </location>
</feature>
<evidence type="ECO:0000259" key="23">
    <source>
        <dbReference type="PROSITE" id="PS51007"/>
    </source>
</evidence>
<keyword evidence="7 16" id="KW-0479">Metal-binding</keyword>
<dbReference type="InterPro" id="IPR014222">
    <property type="entry name" value="Cyt_c_oxidase_su2"/>
</dbReference>
<dbReference type="InterPro" id="IPR045187">
    <property type="entry name" value="CcO_II"/>
</dbReference>
<dbReference type="Pfam" id="PF00116">
    <property type="entry name" value="COX2"/>
    <property type="match status" value="1"/>
</dbReference>
<dbReference type="InterPro" id="IPR002429">
    <property type="entry name" value="CcO_II-like_C"/>
</dbReference>
<dbReference type="PROSITE" id="PS51007">
    <property type="entry name" value="CYTC"/>
    <property type="match status" value="1"/>
</dbReference>
<feature type="region of interest" description="Disordered" evidence="19">
    <location>
        <begin position="39"/>
        <end position="59"/>
    </location>
</feature>
<evidence type="ECO:0000259" key="21">
    <source>
        <dbReference type="PROSITE" id="PS50857"/>
    </source>
</evidence>
<keyword evidence="11 16" id="KW-0408">Iron</keyword>
<proteinExistence type="inferred from homology"/>
<evidence type="ECO:0000256" key="3">
    <source>
        <dbReference type="ARBA" id="ARBA00022448"/>
    </source>
</evidence>
<keyword evidence="8" id="KW-1278">Translocase</keyword>
<dbReference type="Gene3D" id="1.10.760.10">
    <property type="entry name" value="Cytochrome c-like domain"/>
    <property type="match status" value="1"/>
</dbReference>
<evidence type="ECO:0000256" key="12">
    <source>
        <dbReference type="ARBA" id="ARBA00023008"/>
    </source>
</evidence>
<dbReference type="Pfam" id="PF13442">
    <property type="entry name" value="Cytochrome_CBB3"/>
    <property type="match status" value="1"/>
</dbReference>
<feature type="transmembrane region" description="Helical" evidence="20">
    <location>
        <begin position="147"/>
        <end position="169"/>
    </location>
</feature>
<dbReference type="GO" id="GO:0004129">
    <property type="term" value="F:cytochrome-c oxidase activity"/>
    <property type="evidence" value="ECO:0007669"/>
    <property type="project" value="UniProtKB-EC"/>
</dbReference>
<evidence type="ECO:0000256" key="20">
    <source>
        <dbReference type="SAM" id="Phobius"/>
    </source>
</evidence>
<keyword evidence="6 17" id="KW-0812">Transmembrane</keyword>
<keyword evidence="3 17" id="KW-0813">Transport</keyword>